<keyword evidence="6" id="KW-1185">Reference proteome</keyword>
<organism evidence="5 6">
    <name type="scientific">Pseudonocardia benzenivorans</name>
    <dbReference type="NCBI Taxonomy" id="228005"/>
    <lineage>
        <taxon>Bacteria</taxon>
        <taxon>Bacillati</taxon>
        <taxon>Actinomycetota</taxon>
        <taxon>Actinomycetes</taxon>
        <taxon>Pseudonocardiales</taxon>
        <taxon>Pseudonocardiaceae</taxon>
        <taxon>Pseudonocardia</taxon>
    </lineage>
</organism>
<comment type="caution">
    <text evidence="5">The sequence shown here is derived from an EMBL/GenBank/DDBJ whole genome shotgun (WGS) entry which is preliminary data.</text>
</comment>
<evidence type="ECO:0000313" key="5">
    <source>
        <dbReference type="EMBL" id="MFD1237385.1"/>
    </source>
</evidence>
<dbReference type="InterPro" id="IPR036390">
    <property type="entry name" value="WH_DNA-bd_sf"/>
</dbReference>
<dbReference type="Pfam" id="PF00392">
    <property type="entry name" value="GntR"/>
    <property type="match status" value="1"/>
</dbReference>
<dbReference type="InterPro" id="IPR000524">
    <property type="entry name" value="Tscrpt_reg_HTH_GntR"/>
</dbReference>
<keyword evidence="1" id="KW-0805">Transcription regulation</keyword>
<evidence type="ECO:0000259" key="4">
    <source>
        <dbReference type="PROSITE" id="PS50949"/>
    </source>
</evidence>
<dbReference type="PANTHER" id="PTHR43537:SF24">
    <property type="entry name" value="GLUCONATE OPERON TRANSCRIPTIONAL REPRESSOR"/>
    <property type="match status" value="1"/>
</dbReference>
<dbReference type="Proteomes" id="UP001597182">
    <property type="component" value="Unassembled WGS sequence"/>
</dbReference>
<protein>
    <submittedName>
        <fullName evidence="5">GntR family transcriptional regulator</fullName>
    </submittedName>
</protein>
<evidence type="ECO:0000256" key="3">
    <source>
        <dbReference type="ARBA" id="ARBA00023163"/>
    </source>
</evidence>
<accession>A0ABW3VRJ6</accession>
<name>A0ABW3VRJ6_9PSEU</name>
<reference evidence="6" key="1">
    <citation type="journal article" date="2019" name="Int. J. Syst. Evol. Microbiol.">
        <title>The Global Catalogue of Microorganisms (GCM) 10K type strain sequencing project: providing services to taxonomists for standard genome sequencing and annotation.</title>
        <authorList>
            <consortium name="The Broad Institute Genomics Platform"/>
            <consortium name="The Broad Institute Genome Sequencing Center for Infectious Disease"/>
            <person name="Wu L."/>
            <person name="Ma J."/>
        </authorList>
    </citation>
    <scope>NUCLEOTIDE SEQUENCE [LARGE SCALE GENOMIC DNA]</scope>
    <source>
        <strain evidence="6">CCUG 49018</strain>
    </source>
</reference>
<dbReference type="Gene3D" id="1.20.120.530">
    <property type="entry name" value="GntR ligand-binding domain-like"/>
    <property type="match status" value="1"/>
</dbReference>
<dbReference type="SMART" id="SM00345">
    <property type="entry name" value="HTH_GNTR"/>
    <property type="match status" value="1"/>
</dbReference>
<proteinExistence type="predicted"/>
<evidence type="ECO:0000313" key="6">
    <source>
        <dbReference type="Proteomes" id="UP001597182"/>
    </source>
</evidence>
<dbReference type="InterPro" id="IPR036388">
    <property type="entry name" value="WH-like_DNA-bd_sf"/>
</dbReference>
<dbReference type="Pfam" id="PF07729">
    <property type="entry name" value="FCD"/>
    <property type="match status" value="1"/>
</dbReference>
<dbReference type="RefSeq" id="WP_379653277.1">
    <property type="nucleotide sequence ID" value="NZ_JBHTMB010000287.1"/>
</dbReference>
<dbReference type="InterPro" id="IPR008920">
    <property type="entry name" value="TF_FadR/GntR_C"/>
</dbReference>
<dbReference type="PROSITE" id="PS50949">
    <property type="entry name" value="HTH_GNTR"/>
    <property type="match status" value="1"/>
</dbReference>
<dbReference type="SUPFAM" id="SSF46785">
    <property type="entry name" value="Winged helix' DNA-binding domain"/>
    <property type="match status" value="1"/>
</dbReference>
<keyword evidence="2" id="KW-0238">DNA-binding</keyword>
<dbReference type="PANTHER" id="PTHR43537">
    <property type="entry name" value="TRANSCRIPTIONAL REGULATOR, GNTR FAMILY"/>
    <property type="match status" value="1"/>
</dbReference>
<gene>
    <name evidence="5" type="ORF">ACFQ34_29230</name>
</gene>
<dbReference type="Gene3D" id="1.10.10.10">
    <property type="entry name" value="Winged helix-like DNA-binding domain superfamily/Winged helix DNA-binding domain"/>
    <property type="match status" value="1"/>
</dbReference>
<sequence length="224" mass="24337">MAAAPVTSEARRRTLTDEVVDHVRDLVLTGQVREGDFIRIDRVAEDLGISVTPVREGLLALQGEGFVELIPRRGFMVRAVSSQDVTDMFWVQGQIEGELTRRAAEHFAAAGVGTLVAIQTALEEAACRGDHSRVAELNYDFHHAIAKVVTASRMRWFLKQASRMSPGRLFPQVEGWTRAAVEEHGAILEALRAGDAEAAGVAMTQHVIHAGHLLAGQLKAVTGN</sequence>
<dbReference type="InterPro" id="IPR011711">
    <property type="entry name" value="GntR_C"/>
</dbReference>
<feature type="domain" description="HTH gntR-type" evidence="4">
    <location>
        <begin position="13"/>
        <end position="80"/>
    </location>
</feature>
<dbReference type="SUPFAM" id="SSF48008">
    <property type="entry name" value="GntR ligand-binding domain-like"/>
    <property type="match status" value="1"/>
</dbReference>
<evidence type="ECO:0000256" key="2">
    <source>
        <dbReference type="ARBA" id="ARBA00023125"/>
    </source>
</evidence>
<keyword evidence="3" id="KW-0804">Transcription</keyword>
<dbReference type="SMART" id="SM00895">
    <property type="entry name" value="FCD"/>
    <property type="match status" value="1"/>
</dbReference>
<evidence type="ECO:0000256" key="1">
    <source>
        <dbReference type="ARBA" id="ARBA00023015"/>
    </source>
</evidence>
<dbReference type="EMBL" id="JBHTMB010000287">
    <property type="protein sequence ID" value="MFD1237385.1"/>
    <property type="molecule type" value="Genomic_DNA"/>
</dbReference>